<proteinExistence type="predicted"/>
<keyword evidence="2" id="KW-1185">Reference proteome</keyword>
<gene>
    <name evidence="1" type="ORF">B6N60_03783</name>
</gene>
<dbReference type="AlphaFoldDB" id="A0A975TBQ3"/>
<organism evidence="1 2">
    <name type="scientific">Richelia sinica FACHB-800</name>
    <dbReference type="NCBI Taxonomy" id="1357546"/>
    <lineage>
        <taxon>Bacteria</taxon>
        <taxon>Bacillati</taxon>
        <taxon>Cyanobacteriota</taxon>
        <taxon>Cyanophyceae</taxon>
        <taxon>Nostocales</taxon>
        <taxon>Nostocaceae</taxon>
        <taxon>Richelia</taxon>
    </lineage>
</organism>
<dbReference type="Proteomes" id="UP000683511">
    <property type="component" value="Chromosome"/>
</dbReference>
<evidence type="ECO:0000313" key="2">
    <source>
        <dbReference type="Proteomes" id="UP000683511"/>
    </source>
</evidence>
<evidence type="ECO:0000313" key="1">
    <source>
        <dbReference type="EMBL" id="QXE25073.1"/>
    </source>
</evidence>
<dbReference type="KEGG" id="rsin:B6N60_03783"/>
<sequence>MDEERKRRNEYFQNVKQISVRAAWRIKKKTEVTEVAGVTE</sequence>
<dbReference type="EMBL" id="CP021056">
    <property type="protein sequence ID" value="QXE25073.1"/>
    <property type="molecule type" value="Genomic_DNA"/>
</dbReference>
<protein>
    <submittedName>
        <fullName evidence="1">Uncharacterized protein</fullName>
    </submittedName>
</protein>
<name>A0A975TBQ3_9NOST</name>
<accession>A0A975TBQ3</accession>
<reference evidence="1" key="1">
    <citation type="submission" date="2017-04" db="EMBL/GenBank/DDBJ databases">
        <title>Genome deletions in a multicellular cyanobacterial endosymbiont for morphological adaptation in marine diatoms.</title>
        <authorList>
            <person name="Wang Y."/>
            <person name="Gao H."/>
            <person name="Li R."/>
            <person name="Xu X."/>
        </authorList>
    </citation>
    <scope>NUCLEOTIDE SEQUENCE</scope>
    <source>
        <strain evidence="1">FACHB 800</strain>
    </source>
</reference>